<name>A0A559JFS6_9BACL</name>
<dbReference type="AlphaFoldDB" id="A0A559JFS6"/>
<dbReference type="Pfam" id="PF10720">
    <property type="entry name" value="DUF2515"/>
    <property type="match status" value="1"/>
</dbReference>
<comment type="caution">
    <text evidence="1">The sequence shown here is derived from an EMBL/GenBank/DDBJ whole genome shotgun (WGS) entry which is preliminary data.</text>
</comment>
<keyword evidence="2" id="KW-1185">Reference proteome</keyword>
<accession>A0A559JFS6</accession>
<evidence type="ECO:0000313" key="2">
    <source>
        <dbReference type="Proteomes" id="UP000316330"/>
    </source>
</evidence>
<dbReference type="Proteomes" id="UP000316330">
    <property type="component" value="Unassembled WGS sequence"/>
</dbReference>
<evidence type="ECO:0000313" key="1">
    <source>
        <dbReference type="EMBL" id="TVX98734.1"/>
    </source>
</evidence>
<sequence length="420" mass="48043">MIWRRCFTIGTITNLLRGLRGKADGLWHSYRLTRGRITLGCDADPAGDLAGNLHKAIHALPRLPTTTDDERICETIRRDTAACNRNNVTRTAAYWSMYRSCPELHWAFLAHLVSRNGGWNMTDLRGQWLPQLMDENLIVASFDFLEASNSFIFGDAYPQLMLYAESKRTGRNLFALLPRFGVSSFMAPFWNRFWVDRNPVPLTEALIVNEQHYIQSRVIENDGFRKSVIDSLPYRIQPYLQSNQAIIPLWRKGYAGSAVPMRLAGRVLERFEDLRERIEFGKSLYRLLFSYPRVLRAAAAFARHVPHTGSRADYWPHRFAPSKNGGTSAESDIAAVGSRSSLWLSPALTEAWPDRKLPTSRERDWFGDPEEALSFLRPIRPPLVIDMTHEHLFCQYKLQSAALLERSFINGANKRRTGLG</sequence>
<dbReference type="EMBL" id="VNJJ01000008">
    <property type="protein sequence ID" value="TVX98734.1"/>
    <property type="molecule type" value="Genomic_DNA"/>
</dbReference>
<proteinExistence type="predicted"/>
<protein>
    <submittedName>
        <fullName evidence="1">DUF2515 domain-containing protein</fullName>
    </submittedName>
</protein>
<reference evidence="1 2" key="1">
    <citation type="submission" date="2019-07" db="EMBL/GenBank/DDBJ databases">
        <authorList>
            <person name="Kim J."/>
        </authorList>
    </citation>
    <scope>NUCLEOTIDE SEQUENCE [LARGE SCALE GENOMIC DNA]</scope>
    <source>
        <strain evidence="1 2">G13</strain>
    </source>
</reference>
<gene>
    <name evidence="1" type="ORF">FPZ45_15675</name>
</gene>
<dbReference type="InterPro" id="IPR019658">
    <property type="entry name" value="DUF2515"/>
</dbReference>
<dbReference type="RefSeq" id="WP_144703651.1">
    <property type="nucleotide sequence ID" value="NZ_VNJJ01000008.1"/>
</dbReference>
<organism evidence="1 2">
    <name type="scientific">Cohnella terricola</name>
    <dbReference type="NCBI Taxonomy" id="1289167"/>
    <lineage>
        <taxon>Bacteria</taxon>
        <taxon>Bacillati</taxon>
        <taxon>Bacillota</taxon>
        <taxon>Bacilli</taxon>
        <taxon>Bacillales</taxon>
        <taxon>Paenibacillaceae</taxon>
        <taxon>Cohnella</taxon>
    </lineage>
</organism>
<dbReference type="OrthoDB" id="2690514at2"/>